<protein>
    <submittedName>
        <fullName evidence="2">Uncharacterized protein</fullName>
    </submittedName>
</protein>
<feature type="compositionally biased region" description="Low complexity" evidence="1">
    <location>
        <begin position="92"/>
        <end position="104"/>
    </location>
</feature>
<accession>A0A2B7WGM5</accession>
<evidence type="ECO:0000313" key="3">
    <source>
        <dbReference type="Proteomes" id="UP000224080"/>
    </source>
</evidence>
<organism evidence="2 3">
    <name type="scientific">Blastomyces parvus</name>
    <dbReference type="NCBI Taxonomy" id="2060905"/>
    <lineage>
        <taxon>Eukaryota</taxon>
        <taxon>Fungi</taxon>
        <taxon>Dikarya</taxon>
        <taxon>Ascomycota</taxon>
        <taxon>Pezizomycotina</taxon>
        <taxon>Eurotiomycetes</taxon>
        <taxon>Eurotiomycetidae</taxon>
        <taxon>Onygenales</taxon>
        <taxon>Ajellomycetaceae</taxon>
        <taxon>Blastomyces</taxon>
    </lineage>
</organism>
<proteinExistence type="predicted"/>
<dbReference type="Proteomes" id="UP000224080">
    <property type="component" value="Unassembled WGS sequence"/>
</dbReference>
<sequence>MAPSPNNLGEICHPTGSSSDILWSCVDFEAWTTDDPQLSTAAPGHERDGPEQEQDVPVAEPAASAPKKTKKRIFSETDTQTERRNEPKKNKSNIVKVVNVPNVRVKADTTRKVEGIRAGKKQKQYQKTSKNVNVRTEGNDTEAEDTEADDTEADDTEADDTEAEDTETEDTETEDTEAEDTETEATEEELDSDEKYTEKQPQKGLPQEELPDSEMFVWTQELKALQNE</sequence>
<dbReference type="EMBL" id="PDNC01000214">
    <property type="protein sequence ID" value="PGG95671.1"/>
    <property type="molecule type" value="Genomic_DNA"/>
</dbReference>
<comment type="caution">
    <text evidence="2">The sequence shown here is derived from an EMBL/GenBank/DDBJ whole genome shotgun (WGS) entry which is preliminary data.</text>
</comment>
<keyword evidence="3" id="KW-1185">Reference proteome</keyword>
<feature type="compositionally biased region" description="Acidic residues" evidence="1">
    <location>
        <begin position="139"/>
        <end position="192"/>
    </location>
</feature>
<feature type="compositionally biased region" description="Basic and acidic residues" evidence="1">
    <location>
        <begin position="105"/>
        <end position="117"/>
    </location>
</feature>
<evidence type="ECO:0000256" key="1">
    <source>
        <dbReference type="SAM" id="MobiDB-lite"/>
    </source>
</evidence>
<feature type="compositionally biased region" description="Polar residues" evidence="1">
    <location>
        <begin position="125"/>
        <end position="136"/>
    </location>
</feature>
<feature type="non-terminal residue" evidence="2">
    <location>
        <position position="228"/>
    </location>
</feature>
<name>A0A2B7WGM5_9EURO</name>
<feature type="compositionally biased region" description="Basic and acidic residues" evidence="1">
    <location>
        <begin position="80"/>
        <end position="89"/>
    </location>
</feature>
<gene>
    <name evidence="2" type="ORF">GX51_08186</name>
</gene>
<dbReference type="AlphaFoldDB" id="A0A2B7WGM5"/>
<feature type="region of interest" description="Disordered" evidence="1">
    <location>
        <begin position="34"/>
        <end position="215"/>
    </location>
</feature>
<evidence type="ECO:0000313" key="2">
    <source>
        <dbReference type="EMBL" id="PGG95671.1"/>
    </source>
</evidence>
<reference evidence="2 3" key="1">
    <citation type="submission" date="2017-10" db="EMBL/GenBank/DDBJ databases">
        <title>Comparative genomics in systemic dimorphic fungi from Ajellomycetaceae.</title>
        <authorList>
            <person name="Munoz J.F."/>
            <person name="Mcewen J.G."/>
            <person name="Clay O.K."/>
            <person name="Cuomo C.A."/>
        </authorList>
    </citation>
    <scope>NUCLEOTIDE SEQUENCE [LARGE SCALE GENOMIC DNA]</scope>
    <source>
        <strain evidence="2 3">UAMH130</strain>
    </source>
</reference>